<evidence type="ECO:0000313" key="2">
    <source>
        <dbReference type="Proteomes" id="UP000646911"/>
    </source>
</evidence>
<organism evidence="1 2">
    <name type="scientific">Undibacterium umbellatum</name>
    <dbReference type="NCBI Taxonomy" id="2762300"/>
    <lineage>
        <taxon>Bacteria</taxon>
        <taxon>Pseudomonadati</taxon>
        <taxon>Pseudomonadota</taxon>
        <taxon>Betaproteobacteria</taxon>
        <taxon>Burkholderiales</taxon>
        <taxon>Oxalobacteraceae</taxon>
        <taxon>Undibacterium</taxon>
    </lineage>
</organism>
<dbReference type="EMBL" id="JACOFX010000019">
    <property type="protein sequence ID" value="MBC3910783.1"/>
    <property type="molecule type" value="Genomic_DNA"/>
</dbReference>
<gene>
    <name evidence="1" type="ORF">H8L47_24745</name>
</gene>
<reference evidence="1 2" key="1">
    <citation type="submission" date="2020-08" db="EMBL/GenBank/DDBJ databases">
        <title>Novel species isolated from subtropical streams in China.</title>
        <authorList>
            <person name="Lu H."/>
        </authorList>
    </citation>
    <scope>NUCLEOTIDE SEQUENCE [LARGE SCALE GENOMIC DNA]</scope>
    <source>
        <strain evidence="1 2">NL8W</strain>
    </source>
</reference>
<proteinExistence type="predicted"/>
<dbReference type="Proteomes" id="UP000646911">
    <property type="component" value="Unassembled WGS sequence"/>
</dbReference>
<dbReference type="RefSeq" id="WP_186956357.1">
    <property type="nucleotide sequence ID" value="NZ_JACOFX010000019.1"/>
</dbReference>
<keyword evidence="2" id="KW-1185">Reference proteome</keyword>
<evidence type="ECO:0000313" key="1">
    <source>
        <dbReference type="EMBL" id="MBC3910783.1"/>
    </source>
</evidence>
<sequence>MFYFWILVVVLLCLVVYGFDQHSELDPEVTKPRKLIIQMIIWCLRSVRQLGRNFVGGFKMDMTGRRSGAQLKKQVQQNPEQKD</sequence>
<accession>A0ABR6ZGH0</accession>
<name>A0ABR6ZGH0_9BURK</name>
<protein>
    <submittedName>
        <fullName evidence="1">Uncharacterized protein</fullName>
    </submittedName>
</protein>
<comment type="caution">
    <text evidence="1">The sequence shown here is derived from an EMBL/GenBank/DDBJ whole genome shotgun (WGS) entry which is preliminary data.</text>
</comment>